<protein>
    <submittedName>
        <fullName evidence="2">14829_t:CDS:1</fullName>
    </submittedName>
</protein>
<comment type="caution">
    <text evidence="2">The sequence shown here is derived from an EMBL/GenBank/DDBJ whole genome shotgun (WGS) entry which is preliminary data.</text>
</comment>
<evidence type="ECO:0000313" key="3">
    <source>
        <dbReference type="Proteomes" id="UP000789405"/>
    </source>
</evidence>
<proteinExistence type="predicted"/>
<accession>A0A9N9CIR4</accession>
<sequence length="108" mass="12702">MFRRRKKSIIICRYCSQSFTRRNCHQNHLIKYKDIIYEEENQLEILLRENAISTDIRSAKEQIPPLAIFYNETNEANEATETDKANKSTEANEANEANEITIEYTQQG</sequence>
<name>A0A9N9CIR4_9GLOM</name>
<evidence type="ECO:0000313" key="2">
    <source>
        <dbReference type="EMBL" id="CAG8604786.1"/>
    </source>
</evidence>
<dbReference type="EMBL" id="CAJVPY010003890">
    <property type="protein sequence ID" value="CAG8604786.1"/>
    <property type="molecule type" value="Genomic_DNA"/>
</dbReference>
<reference evidence="2" key="1">
    <citation type="submission" date="2021-06" db="EMBL/GenBank/DDBJ databases">
        <authorList>
            <person name="Kallberg Y."/>
            <person name="Tangrot J."/>
            <person name="Rosling A."/>
        </authorList>
    </citation>
    <scope>NUCLEOTIDE SEQUENCE</scope>
    <source>
        <strain evidence="2">MA453B</strain>
    </source>
</reference>
<keyword evidence="3" id="KW-1185">Reference proteome</keyword>
<organism evidence="2 3">
    <name type="scientific">Dentiscutata erythropus</name>
    <dbReference type="NCBI Taxonomy" id="1348616"/>
    <lineage>
        <taxon>Eukaryota</taxon>
        <taxon>Fungi</taxon>
        <taxon>Fungi incertae sedis</taxon>
        <taxon>Mucoromycota</taxon>
        <taxon>Glomeromycotina</taxon>
        <taxon>Glomeromycetes</taxon>
        <taxon>Diversisporales</taxon>
        <taxon>Gigasporaceae</taxon>
        <taxon>Dentiscutata</taxon>
    </lineage>
</organism>
<feature type="compositionally biased region" description="Low complexity" evidence="1">
    <location>
        <begin position="89"/>
        <end position="108"/>
    </location>
</feature>
<dbReference type="AlphaFoldDB" id="A0A9N9CIR4"/>
<gene>
    <name evidence="2" type="ORF">DERYTH_LOCUS7831</name>
</gene>
<dbReference type="Proteomes" id="UP000789405">
    <property type="component" value="Unassembled WGS sequence"/>
</dbReference>
<feature type="region of interest" description="Disordered" evidence="1">
    <location>
        <begin position="75"/>
        <end position="108"/>
    </location>
</feature>
<evidence type="ECO:0000256" key="1">
    <source>
        <dbReference type="SAM" id="MobiDB-lite"/>
    </source>
</evidence>